<dbReference type="Proteomes" id="UP000694501">
    <property type="component" value="Unassembled WGS sequence"/>
</dbReference>
<keyword evidence="4" id="KW-1185">Reference proteome</keyword>
<comment type="caution">
    <text evidence="3">The sequence shown here is derived from an EMBL/GenBank/DDBJ whole genome shotgun (WGS) entry which is preliminary data.</text>
</comment>
<organism evidence="3 4">
    <name type="scientific">Streptomyces tardus</name>
    <dbReference type="NCBI Taxonomy" id="2780544"/>
    <lineage>
        <taxon>Bacteria</taxon>
        <taxon>Bacillati</taxon>
        <taxon>Actinomycetota</taxon>
        <taxon>Actinomycetes</taxon>
        <taxon>Kitasatosporales</taxon>
        <taxon>Streptomycetaceae</taxon>
        <taxon>Streptomyces</taxon>
    </lineage>
</organism>
<dbReference type="Pfam" id="PF04738">
    <property type="entry name" value="Lant_dehydr_N"/>
    <property type="match status" value="1"/>
</dbReference>
<feature type="region of interest" description="Disordered" evidence="1">
    <location>
        <begin position="9"/>
        <end position="68"/>
    </location>
</feature>
<gene>
    <name evidence="3" type="ORF">JGS22_005575</name>
</gene>
<dbReference type="EMBL" id="JAELVF020000001">
    <property type="protein sequence ID" value="MBU7597117.1"/>
    <property type="molecule type" value="Genomic_DNA"/>
</dbReference>
<feature type="compositionally biased region" description="Basic and acidic residues" evidence="1">
    <location>
        <begin position="516"/>
        <end position="525"/>
    </location>
</feature>
<proteinExistence type="predicted"/>
<evidence type="ECO:0000313" key="4">
    <source>
        <dbReference type="Proteomes" id="UP000694501"/>
    </source>
</evidence>
<accession>A0A949JCV9</accession>
<protein>
    <submittedName>
        <fullName evidence="3">Lantibiotic dehydratase family protein</fullName>
    </submittedName>
</protein>
<evidence type="ECO:0000259" key="2">
    <source>
        <dbReference type="Pfam" id="PF04738"/>
    </source>
</evidence>
<name>A0A949JCV9_9ACTN</name>
<evidence type="ECO:0000256" key="1">
    <source>
        <dbReference type="SAM" id="MobiDB-lite"/>
    </source>
</evidence>
<dbReference type="InterPro" id="IPR006827">
    <property type="entry name" value="Lant_deHydtase_N"/>
</dbReference>
<evidence type="ECO:0000313" key="3">
    <source>
        <dbReference type="EMBL" id="MBU7597117.1"/>
    </source>
</evidence>
<feature type="compositionally biased region" description="Low complexity" evidence="1">
    <location>
        <begin position="35"/>
        <end position="47"/>
    </location>
</feature>
<sequence length="852" mass="92671">MCWSVRAVSTAASSTSPAKAVQSGPVSGSCGANLSAASASPGGARRSTPSAGKPGPRNANCSHSRQRPRDVLRLAPPGLAEAADKFAPQDPLTGPDWTAFAGLVDEAAVETARTLQHIARTPAFREAVAWQNRPVLTSGIAPFLRWDPATDKRSSMPRQREELVAHYWQRFCVKNDTIGFFGPVGWGRWDLDTERTGAPGVAVDPGVGLISDSTVYWASWAIDALVKTLDADPVLREWTAPRRVPFVSVANGTVRVPGRRPIDVPAHTAAVLDLCDGVRPARAIAAELAHTAPEVDVPALLEELVTRRWVVWRLDVPADTHPDRALRSWLAAVGDPAARERGLAALDRLERGRARVAQARGADELVAAMVELEAEFTELTDVRATREKSATTAPCRATVYSDARRSATATTGPAVLETLRPLTALMDSTRWLTSGLTAVVTAEARQVYARLAAEGPVDLASFWFACLPVLHGSARTAASDLQTEFAQRWQRILNPSASDDPATAERPDSTAGPDAARPDAAHPDSADPAAAPTHPPAQAPTHRRLTVRLADIEERVRAEFAGAGESWTAARSLSPDVMLAADGPQAAARGEFTAVLGELHLASNTLGASLFTHQHPDIAELLQLTDRDHPAPRLLPLIPKEHRSRLSARVRQTLVRPQDRQVALADFTADPARPHTFRSSDATVEDHDGTLRVRLPDGSHFPVTDVFSHVLTTLAMDLFQVLPDADHTPRVTVDRLVIARETWRTPSATDFAEEKDEARRFVLARRWRARLGLPRFVFVVSPTESRPFYVDFDSPVYLTILAKALRRLTRKDPGGTVRITEMLPSPEQSWLTDDQGHRYTSELRFVATDTTP</sequence>
<dbReference type="PROSITE" id="PS51257">
    <property type="entry name" value="PROKAR_LIPOPROTEIN"/>
    <property type="match status" value="1"/>
</dbReference>
<feature type="region of interest" description="Disordered" evidence="1">
    <location>
        <begin position="494"/>
        <end position="543"/>
    </location>
</feature>
<feature type="compositionally biased region" description="Low complexity" evidence="1">
    <location>
        <begin position="9"/>
        <end position="21"/>
    </location>
</feature>
<dbReference type="AlphaFoldDB" id="A0A949JCV9"/>
<feature type="domain" description="Lantibiotic dehydratase N-terminal" evidence="2">
    <location>
        <begin position="121"/>
        <end position="801"/>
    </location>
</feature>
<reference evidence="3" key="1">
    <citation type="submission" date="2021-06" db="EMBL/GenBank/DDBJ databases">
        <title>Sequencing of actinobacteria type strains.</title>
        <authorList>
            <person name="Nguyen G.-S."/>
            <person name="Wentzel A."/>
        </authorList>
    </citation>
    <scope>NUCLEOTIDE SEQUENCE</scope>
    <source>
        <strain evidence="3">P38-E01</strain>
    </source>
</reference>